<keyword evidence="1" id="KW-0812">Transmembrane</keyword>
<protein>
    <submittedName>
        <fullName evidence="2">Uncharacterized protein</fullName>
    </submittedName>
</protein>
<sequence length="109" mass="13381">MNYQHIVYCIVIILLLLYLLCRNRSRENKKENTYIYNPFVITKNQTRKITEVMNKKMEENMDDNEWISDDIQLKKCYNLCQANYIDDYIECINNCKQYNTFNIRNKYII</sequence>
<dbReference type="EMBL" id="MN739508">
    <property type="protein sequence ID" value="QHT09090.1"/>
    <property type="molecule type" value="Genomic_DNA"/>
</dbReference>
<keyword evidence="1" id="KW-0472">Membrane</keyword>
<proteinExistence type="predicted"/>
<reference evidence="2" key="1">
    <citation type="journal article" date="2020" name="Nature">
        <title>Giant virus diversity and host interactions through global metagenomics.</title>
        <authorList>
            <person name="Schulz F."/>
            <person name="Roux S."/>
            <person name="Paez-Espino D."/>
            <person name="Jungbluth S."/>
            <person name="Walsh D.A."/>
            <person name="Denef V.J."/>
            <person name="McMahon K.D."/>
            <person name="Konstantinidis K.T."/>
            <person name="Eloe-Fadrosh E.A."/>
            <person name="Kyrpides N.C."/>
            <person name="Woyke T."/>
        </authorList>
    </citation>
    <scope>NUCLEOTIDE SEQUENCE</scope>
    <source>
        <strain evidence="2">GVMAG-M-3300023110-24</strain>
    </source>
</reference>
<evidence type="ECO:0000256" key="1">
    <source>
        <dbReference type="SAM" id="Phobius"/>
    </source>
</evidence>
<name>A0A6C0CYQ2_9ZZZZ</name>
<keyword evidence="1" id="KW-1133">Transmembrane helix</keyword>
<organism evidence="2">
    <name type="scientific">viral metagenome</name>
    <dbReference type="NCBI Taxonomy" id="1070528"/>
    <lineage>
        <taxon>unclassified sequences</taxon>
        <taxon>metagenomes</taxon>
        <taxon>organismal metagenomes</taxon>
    </lineage>
</organism>
<feature type="transmembrane region" description="Helical" evidence="1">
    <location>
        <begin position="6"/>
        <end position="21"/>
    </location>
</feature>
<evidence type="ECO:0000313" key="2">
    <source>
        <dbReference type="EMBL" id="QHT09090.1"/>
    </source>
</evidence>
<dbReference type="AlphaFoldDB" id="A0A6C0CYQ2"/>
<accession>A0A6C0CYQ2</accession>